<gene>
    <name evidence="1" type="ORF">HZU75_07860</name>
</gene>
<evidence type="ECO:0000313" key="2">
    <source>
        <dbReference type="Proteomes" id="UP000510822"/>
    </source>
</evidence>
<dbReference type="Gene3D" id="1.20.120.450">
    <property type="entry name" value="dinb family like domain"/>
    <property type="match status" value="1"/>
</dbReference>
<dbReference type="Proteomes" id="UP000510822">
    <property type="component" value="Chromosome"/>
</dbReference>
<name>A0A7D5ZD27_9NEIS</name>
<dbReference type="AlphaFoldDB" id="A0A7D5ZD27"/>
<dbReference type="EMBL" id="CP058952">
    <property type="protein sequence ID" value="QLI81446.1"/>
    <property type="molecule type" value="Genomic_DNA"/>
</dbReference>
<dbReference type="InterPro" id="IPR034660">
    <property type="entry name" value="DinB/YfiT-like"/>
</dbReference>
<dbReference type="RefSeq" id="WP_180308572.1">
    <property type="nucleotide sequence ID" value="NZ_CP058952.1"/>
</dbReference>
<accession>A0A7D5ZD27</accession>
<reference evidence="1 2" key="1">
    <citation type="journal article" date="2016" name="Int. J. Syst. Evol. Microbiol.">
        <title>Chitinibacter fontanus sp. nov., isolated from a spring.</title>
        <authorList>
            <person name="Sheu S.Y."/>
            <person name="Li Y.S."/>
            <person name="Young C.C."/>
            <person name="Chen W.M."/>
        </authorList>
    </citation>
    <scope>NUCLEOTIDE SEQUENCE [LARGE SCALE GENOMIC DNA]</scope>
    <source>
        <strain evidence="1 2">STM-7</strain>
    </source>
</reference>
<proteinExistence type="predicted"/>
<evidence type="ECO:0000313" key="1">
    <source>
        <dbReference type="EMBL" id="QLI81446.1"/>
    </source>
</evidence>
<keyword evidence="2" id="KW-1185">Reference proteome</keyword>
<organism evidence="1 2">
    <name type="scientific">Chitinibacter fontanus</name>
    <dbReference type="NCBI Taxonomy" id="1737446"/>
    <lineage>
        <taxon>Bacteria</taxon>
        <taxon>Pseudomonadati</taxon>
        <taxon>Pseudomonadota</taxon>
        <taxon>Betaproteobacteria</taxon>
        <taxon>Neisseriales</taxon>
        <taxon>Chitinibacteraceae</taxon>
        <taxon>Chitinibacter</taxon>
    </lineage>
</organism>
<dbReference type="KEGG" id="cfon:HZU75_07860"/>
<dbReference type="InterPro" id="IPR018531">
    <property type="entry name" value="DUF1993"/>
</dbReference>
<protein>
    <submittedName>
        <fullName evidence="1">DUF1993 domain-containing protein</fullName>
    </submittedName>
</protein>
<dbReference type="PANTHER" id="PTHR36922:SF1">
    <property type="entry name" value="DUF1993 DOMAIN-CONTAINING PROTEIN"/>
    <property type="match status" value="1"/>
</dbReference>
<dbReference type="PANTHER" id="PTHR36922">
    <property type="entry name" value="BLL2446 PROTEIN"/>
    <property type="match status" value="1"/>
</dbReference>
<dbReference type="SUPFAM" id="SSF109854">
    <property type="entry name" value="DinB/YfiT-like putative metalloenzymes"/>
    <property type="match status" value="1"/>
</dbReference>
<dbReference type="Pfam" id="PF09351">
    <property type="entry name" value="DUF1993"/>
    <property type="match status" value="1"/>
</dbReference>
<sequence length="165" mass="18401">MFSYYQLSVPVYTRALTQLSHLLDKAMEFALSKKVSDETMLGLRLAPDMLPFVKQIQIACDTAKFAAARFSDTAAPKHDDNEKTFAELKQRVEQTIAFINSIPEAAFANASQKTIQLSFLPNPMTAEVYLLQFVAPNLYFHISTAYALLRSNGVEIGKADFLGQV</sequence>